<dbReference type="PANTHER" id="PTHR37313">
    <property type="entry name" value="UPF0749 PROTEIN RV1825"/>
    <property type="match status" value="1"/>
</dbReference>
<protein>
    <recommendedName>
        <fullName evidence="4">DUF881 domain-containing protein</fullName>
    </recommendedName>
</protein>
<dbReference type="Pfam" id="PF05949">
    <property type="entry name" value="DUF881"/>
    <property type="match status" value="1"/>
</dbReference>
<dbReference type="InterPro" id="IPR010273">
    <property type="entry name" value="DUF881"/>
</dbReference>
<dbReference type="Proteomes" id="UP000231162">
    <property type="component" value="Unassembled WGS sequence"/>
</dbReference>
<name>A0A2M6RA09_9BACT</name>
<gene>
    <name evidence="2" type="ORF">COT79_02365</name>
</gene>
<accession>A0A2M6RA09</accession>
<evidence type="ECO:0008006" key="4">
    <source>
        <dbReference type="Google" id="ProtNLM"/>
    </source>
</evidence>
<organism evidence="2 3">
    <name type="scientific">Candidatus Berkelbacteria bacterium CG10_big_fil_rev_8_21_14_0_10_43_14</name>
    <dbReference type="NCBI Taxonomy" id="1974515"/>
    <lineage>
        <taxon>Bacteria</taxon>
        <taxon>Candidatus Berkelbacteria</taxon>
    </lineage>
</organism>
<dbReference type="AlphaFoldDB" id="A0A2M6RA09"/>
<evidence type="ECO:0000313" key="2">
    <source>
        <dbReference type="EMBL" id="PIS06831.1"/>
    </source>
</evidence>
<evidence type="ECO:0000313" key="3">
    <source>
        <dbReference type="Proteomes" id="UP000231162"/>
    </source>
</evidence>
<dbReference type="PANTHER" id="PTHR37313:SF2">
    <property type="entry name" value="UPF0749 PROTEIN YLXX"/>
    <property type="match status" value="1"/>
</dbReference>
<reference evidence="3" key="1">
    <citation type="submission" date="2017-09" db="EMBL/GenBank/DDBJ databases">
        <title>Depth-based differentiation of microbial function through sediment-hosted aquifers and enrichment of novel symbionts in the deep terrestrial subsurface.</title>
        <authorList>
            <person name="Probst A.J."/>
            <person name="Ladd B."/>
            <person name="Jarett J.K."/>
            <person name="Geller-Mcgrath D.E."/>
            <person name="Sieber C.M.K."/>
            <person name="Emerson J.B."/>
            <person name="Anantharaman K."/>
            <person name="Thomas B.C."/>
            <person name="Malmstrom R."/>
            <person name="Stieglmeier M."/>
            <person name="Klingl A."/>
            <person name="Woyke T."/>
            <person name="Ryan C.M."/>
            <person name="Banfield J.F."/>
        </authorList>
    </citation>
    <scope>NUCLEOTIDE SEQUENCE [LARGE SCALE GENOMIC DNA]</scope>
</reference>
<proteinExistence type="inferred from homology"/>
<comment type="similarity">
    <text evidence="1">Belongs to the UPF0749 family.</text>
</comment>
<comment type="caution">
    <text evidence="2">The sequence shown here is derived from an EMBL/GenBank/DDBJ whole genome shotgun (WGS) entry which is preliminary data.</text>
</comment>
<dbReference type="Gene3D" id="3.30.70.1880">
    <property type="entry name" value="Protein of unknown function DUF881"/>
    <property type="match status" value="1"/>
</dbReference>
<sequence length="238" mass="25967">MKNVLRLKTTLLLLAVGLSIGILFALQFQAPQTRVFNPVSPFIALQDSKTSLTADQADLKNSISTIRDEISKQQDSLKSTKKSTKGIVEQVEELKIIAGLTQLKQRGLVITLADSQSKDVTIDSIVHAADLRDIVNVLWGTKAQAISINDQRLVSTSSVDSIVNTILVNNTKIANPFIIKVVGDQSKMKQALLSGDNLKDILRRQKSNGLIYNVESSPEVTVTAFDGGFAIKHSKVKE</sequence>
<dbReference type="EMBL" id="PEZX01000032">
    <property type="protein sequence ID" value="PIS06831.1"/>
    <property type="molecule type" value="Genomic_DNA"/>
</dbReference>
<evidence type="ECO:0000256" key="1">
    <source>
        <dbReference type="ARBA" id="ARBA00009108"/>
    </source>
</evidence>